<organism evidence="3 4">
    <name type="scientific">Paenibacillus azoreducens</name>
    <dbReference type="NCBI Taxonomy" id="116718"/>
    <lineage>
        <taxon>Bacteria</taxon>
        <taxon>Bacillati</taxon>
        <taxon>Bacillota</taxon>
        <taxon>Bacilli</taxon>
        <taxon>Bacillales</taxon>
        <taxon>Paenibacillaceae</taxon>
        <taxon>Paenibacillus</taxon>
    </lineage>
</organism>
<evidence type="ECO:0000313" key="3">
    <source>
        <dbReference type="EMBL" id="GIO47203.1"/>
    </source>
</evidence>
<keyword evidence="1" id="KW-1133">Transmembrane helix</keyword>
<dbReference type="EMBL" id="BORT01000007">
    <property type="protein sequence ID" value="GIO47203.1"/>
    <property type="molecule type" value="Genomic_DNA"/>
</dbReference>
<dbReference type="Pfam" id="PF14285">
    <property type="entry name" value="DUF4367"/>
    <property type="match status" value="1"/>
</dbReference>
<gene>
    <name evidence="3" type="ORF">J34TS1_19680</name>
</gene>
<evidence type="ECO:0000256" key="1">
    <source>
        <dbReference type="SAM" id="Phobius"/>
    </source>
</evidence>
<accession>A0A920CS94</accession>
<proteinExistence type="predicted"/>
<dbReference type="AlphaFoldDB" id="A0A920CS94"/>
<evidence type="ECO:0000259" key="2">
    <source>
        <dbReference type="Pfam" id="PF14285"/>
    </source>
</evidence>
<dbReference type="Proteomes" id="UP000682811">
    <property type="component" value="Unassembled WGS sequence"/>
</dbReference>
<dbReference type="RefSeq" id="WP_212978111.1">
    <property type="nucleotide sequence ID" value="NZ_AP025343.1"/>
</dbReference>
<keyword evidence="4" id="KW-1185">Reference proteome</keyword>
<keyword evidence="1" id="KW-0812">Transmembrane</keyword>
<keyword evidence="1" id="KW-0472">Membrane</keyword>
<evidence type="ECO:0000313" key="4">
    <source>
        <dbReference type="Proteomes" id="UP000682811"/>
    </source>
</evidence>
<feature type="transmembrane region" description="Helical" evidence="1">
    <location>
        <begin position="56"/>
        <end position="77"/>
    </location>
</feature>
<dbReference type="InterPro" id="IPR025377">
    <property type="entry name" value="DUF4367"/>
</dbReference>
<protein>
    <recommendedName>
        <fullName evidence="2">DUF4367 domain-containing protein</fullName>
    </recommendedName>
</protein>
<sequence length="340" mass="39196">MRKLQAFNEDESLKEMANRQTETMMQNFDVVDKVMERISQSGNRQQRAAKPRFRPGVGLTAMIVFIVLSASVTAYAASQYIEIKNSKGETILQTSKRDGTELDYDKNKAKRLDVYRKRVMDQLKPGEFAAYYVNDDVINNGNELDPIHIDYKPVEYKGFDDFQDDMKRTRSPLAQLIKEPVQVPEGYHFYKGSVQPAFPTYDEREKLKDELIDQAKSATNGDKLSVKILKWSKSDYSWIQYRNGEDTIQISASAMPEGSTGYKSTIYHNEQDLVEKIQIKGIDAYYIKAGERKKDEFYIPNRLGWVDEARRTSYDIHDNETSKLTKEDMVKIAESLISAH</sequence>
<reference evidence="3 4" key="1">
    <citation type="submission" date="2021-03" db="EMBL/GenBank/DDBJ databases">
        <title>Antimicrobial resistance genes in bacteria isolated from Japanese honey, and their potential for conferring macrolide and lincosamide resistance in the American foulbrood pathogen Paenibacillus larvae.</title>
        <authorList>
            <person name="Okamoto M."/>
            <person name="Kumagai M."/>
            <person name="Kanamori H."/>
            <person name="Takamatsu D."/>
        </authorList>
    </citation>
    <scope>NUCLEOTIDE SEQUENCE [LARGE SCALE GENOMIC DNA]</scope>
    <source>
        <strain evidence="3 4">J34TS1</strain>
    </source>
</reference>
<name>A0A920CS94_9BACL</name>
<feature type="domain" description="DUF4367" evidence="2">
    <location>
        <begin position="234"/>
        <end position="336"/>
    </location>
</feature>
<comment type="caution">
    <text evidence="3">The sequence shown here is derived from an EMBL/GenBank/DDBJ whole genome shotgun (WGS) entry which is preliminary data.</text>
</comment>